<gene>
    <name evidence="1" type="ORF">Fot_21143</name>
</gene>
<comment type="caution">
    <text evidence="1">The sequence shown here is derived from an EMBL/GenBank/DDBJ whole genome shotgun (WGS) entry which is preliminary data.</text>
</comment>
<dbReference type="AlphaFoldDB" id="A0ABD1UU53"/>
<evidence type="ECO:0000313" key="1">
    <source>
        <dbReference type="EMBL" id="KAL2528542.1"/>
    </source>
</evidence>
<organism evidence="1 2">
    <name type="scientific">Forsythia ovata</name>
    <dbReference type="NCBI Taxonomy" id="205694"/>
    <lineage>
        <taxon>Eukaryota</taxon>
        <taxon>Viridiplantae</taxon>
        <taxon>Streptophyta</taxon>
        <taxon>Embryophyta</taxon>
        <taxon>Tracheophyta</taxon>
        <taxon>Spermatophyta</taxon>
        <taxon>Magnoliopsida</taxon>
        <taxon>eudicotyledons</taxon>
        <taxon>Gunneridae</taxon>
        <taxon>Pentapetalae</taxon>
        <taxon>asterids</taxon>
        <taxon>lamiids</taxon>
        <taxon>Lamiales</taxon>
        <taxon>Oleaceae</taxon>
        <taxon>Forsythieae</taxon>
        <taxon>Forsythia</taxon>
    </lineage>
</organism>
<dbReference type="Proteomes" id="UP001604277">
    <property type="component" value="Unassembled WGS sequence"/>
</dbReference>
<protein>
    <submittedName>
        <fullName evidence="1">Uncharacterized protein</fullName>
    </submittedName>
</protein>
<proteinExistence type="predicted"/>
<dbReference type="EMBL" id="JBFOLJ010000006">
    <property type="protein sequence ID" value="KAL2528542.1"/>
    <property type="molecule type" value="Genomic_DNA"/>
</dbReference>
<reference evidence="2" key="1">
    <citation type="submission" date="2024-07" db="EMBL/GenBank/DDBJ databases">
        <title>Two chromosome-level genome assemblies of Korean endemic species Abeliophyllum distichum and Forsythia ovata (Oleaceae).</title>
        <authorList>
            <person name="Jang H."/>
        </authorList>
    </citation>
    <scope>NUCLEOTIDE SEQUENCE [LARGE SCALE GENOMIC DNA]</scope>
</reference>
<name>A0ABD1UU53_9LAMI</name>
<keyword evidence="2" id="KW-1185">Reference proteome</keyword>
<accession>A0ABD1UU53</accession>
<evidence type="ECO:0000313" key="2">
    <source>
        <dbReference type="Proteomes" id="UP001604277"/>
    </source>
</evidence>
<sequence length="105" mass="11766">MVKNIEAAAELYTIEPFGLPVRQSAVRSDVPVIFCPLPTQAAEGMELGGWKWAHQGGANGFKIYLLWDSSVACRDYVSKFLKRDGPSVRWDVESNQRVLVKLMHS</sequence>